<dbReference type="InterPro" id="IPR013087">
    <property type="entry name" value="Znf_C2H2_type"/>
</dbReference>
<sequence length="177" mass="19776">MNGMIPTTTTFAPQTQPQMMYDYTVQPTETVHPGQYQLNANPVLVDPATTTTTTSADMMAAAAVMMPFDSMYTATLQPGLTADPAMMPAPVDYNQNTQQRTRQLSNASSASSSVEKIYSFVEIPGTNQKKRPRRRYDEIERLYHCNWPGCTKAYGTLNHLNAHVSMQKHVRMVSSYV</sequence>
<dbReference type="Proteomes" id="UP000242414">
    <property type="component" value="Unassembled WGS sequence"/>
</dbReference>
<organism evidence="2">
    <name type="scientific">Rhizopus microsporus var. microsporus</name>
    <dbReference type="NCBI Taxonomy" id="86635"/>
    <lineage>
        <taxon>Eukaryota</taxon>
        <taxon>Fungi</taxon>
        <taxon>Fungi incertae sedis</taxon>
        <taxon>Mucoromycota</taxon>
        <taxon>Mucoromycotina</taxon>
        <taxon>Mucoromycetes</taxon>
        <taxon>Mucorales</taxon>
        <taxon>Mucorineae</taxon>
        <taxon>Rhizopodaceae</taxon>
        <taxon>Rhizopus</taxon>
    </lineage>
</organism>
<reference evidence="2" key="1">
    <citation type="journal article" date="2016" name="Proc. Natl. Acad. Sci. U.S.A.">
        <title>Lipid metabolic changes in an early divergent fungus govern the establishment of a mutualistic symbiosis with endobacteria.</title>
        <authorList>
            <person name="Lastovetsky O.A."/>
            <person name="Gaspar M.L."/>
            <person name="Mondo S.J."/>
            <person name="LaButti K.M."/>
            <person name="Sandor L."/>
            <person name="Grigoriev I.V."/>
            <person name="Henry S.A."/>
            <person name="Pawlowska T.E."/>
        </authorList>
    </citation>
    <scope>NUCLEOTIDE SEQUENCE [LARGE SCALE GENOMIC DNA]</scope>
    <source>
        <strain evidence="2">ATCC 52814</strain>
    </source>
</reference>
<dbReference type="EMBL" id="KV921904">
    <property type="protein sequence ID" value="ORE07446.1"/>
    <property type="molecule type" value="Genomic_DNA"/>
</dbReference>
<feature type="domain" description="C2H2-type" evidence="1">
    <location>
        <begin position="145"/>
        <end position="169"/>
    </location>
</feature>
<proteinExistence type="predicted"/>
<dbReference type="Gene3D" id="3.30.160.60">
    <property type="entry name" value="Classic Zinc Finger"/>
    <property type="match status" value="1"/>
</dbReference>
<dbReference type="PANTHER" id="PTHR36167:SF3">
    <property type="entry name" value="C2H2 FINGER DOMAIN TRANSCRIPTION FACTOR (EUROFUNG)-RELATED"/>
    <property type="match status" value="1"/>
</dbReference>
<dbReference type="AlphaFoldDB" id="A0A1X0R653"/>
<accession>A0A1X0R653</accession>
<dbReference type="InterPro" id="IPR039327">
    <property type="entry name" value="CON7-like"/>
</dbReference>
<dbReference type="VEuPathDB" id="FungiDB:BCV72DRAFT_226711"/>
<name>A0A1X0R653_RHIZD</name>
<dbReference type="OrthoDB" id="1939603at2759"/>
<dbReference type="GO" id="GO:0006355">
    <property type="term" value="P:regulation of DNA-templated transcription"/>
    <property type="evidence" value="ECO:0007669"/>
    <property type="project" value="InterPro"/>
</dbReference>
<dbReference type="PANTHER" id="PTHR36167">
    <property type="entry name" value="C2H2 FINGER DOMAIN TRANSCRIPTION FACTOR (EUROFUNG)-RELATED"/>
    <property type="match status" value="1"/>
</dbReference>
<evidence type="ECO:0000259" key="1">
    <source>
        <dbReference type="PROSITE" id="PS00028"/>
    </source>
</evidence>
<evidence type="ECO:0000313" key="2">
    <source>
        <dbReference type="EMBL" id="ORE07446.1"/>
    </source>
</evidence>
<dbReference type="PROSITE" id="PS00028">
    <property type="entry name" value="ZINC_FINGER_C2H2_1"/>
    <property type="match status" value="1"/>
</dbReference>
<gene>
    <name evidence="2" type="ORF">BCV72DRAFT_226711</name>
</gene>
<protein>
    <recommendedName>
        <fullName evidence="1">C2H2-type domain-containing protein</fullName>
    </recommendedName>
</protein>